<dbReference type="InterPro" id="IPR007634">
    <property type="entry name" value="RNA_pol_sigma_54_DNA-bd"/>
</dbReference>
<evidence type="ECO:0000256" key="4">
    <source>
        <dbReference type="ARBA" id="ARBA00022695"/>
    </source>
</evidence>
<keyword evidence="13" id="KW-1185">Reference proteome</keyword>
<feature type="domain" description="RNA polymerase sigma factor 54 DNA-binding" evidence="10">
    <location>
        <begin position="337"/>
        <end position="494"/>
    </location>
</feature>
<accession>A0ABV2T902</accession>
<feature type="compositionally biased region" description="Acidic residues" evidence="9">
    <location>
        <begin position="63"/>
        <end position="84"/>
    </location>
</feature>
<evidence type="ECO:0000259" key="11">
    <source>
        <dbReference type="Pfam" id="PF04963"/>
    </source>
</evidence>
<dbReference type="Proteomes" id="UP001549749">
    <property type="component" value="Unassembled WGS sequence"/>
</dbReference>
<name>A0ABV2T902_9BACT</name>
<dbReference type="EMBL" id="JBEXAC010000002">
    <property type="protein sequence ID" value="MET6999100.1"/>
    <property type="molecule type" value="Genomic_DNA"/>
</dbReference>
<evidence type="ECO:0000256" key="6">
    <source>
        <dbReference type="ARBA" id="ARBA00023082"/>
    </source>
</evidence>
<dbReference type="InterPro" id="IPR038709">
    <property type="entry name" value="RpoN_core-bd_sf"/>
</dbReference>
<dbReference type="PANTHER" id="PTHR32248">
    <property type="entry name" value="RNA POLYMERASE SIGMA-54 FACTOR"/>
    <property type="match status" value="1"/>
</dbReference>
<comment type="caution">
    <text evidence="12">The sequence shown here is derived from an EMBL/GenBank/DDBJ whole genome shotgun (WGS) entry which is preliminary data.</text>
</comment>
<dbReference type="PIRSF" id="PIRSF000774">
    <property type="entry name" value="RpoN"/>
    <property type="match status" value="1"/>
</dbReference>
<keyword evidence="5" id="KW-0805">Transcription regulation</keyword>
<evidence type="ECO:0000256" key="2">
    <source>
        <dbReference type="ARBA" id="ARBA00022478"/>
    </source>
</evidence>
<evidence type="ECO:0000256" key="8">
    <source>
        <dbReference type="ARBA" id="ARBA00023163"/>
    </source>
</evidence>
<feature type="region of interest" description="Disordered" evidence="9">
    <location>
        <begin position="39"/>
        <end position="84"/>
    </location>
</feature>
<organism evidence="12 13">
    <name type="scientific">Chitinophaga defluvii</name>
    <dbReference type="NCBI Taxonomy" id="3163343"/>
    <lineage>
        <taxon>Bacteria</taxon>
        <taxon>Pseudomonadati</taxon>
        <taxon>Bacteroidota</taxon>
        <taxon>Chitinophagia</taxon>
        <taxon>Chitinophagales</taxon>
        <taxon>Chitinophagaceae</taxon>
        <taxon>Chitinophaga</taxon>
    </lineage>
</organism>
<dbReference type="PROSITE" id="PS50044">
    <property type="entry name" value="SIGMA54_3"/>
    <property type="match status" value="1"/>
</dbReference>
<proteinExistence type="inferred from homology"/>
<evidence type="ECO:0000313" key="12">
    <source>
        <dbReference type="EMBL" id="MET6999100.1"/>
    </source>
</evidence>
<keyword evidence="6" id="KW-0731">Sigma factor</keyword>
<protein>
    <submittedName>
        <fullName evidence="12">RNA polymerase factor sigma-54</fullName>
    </submittedName>
</protein>
<evidence type="ECO:0000256" key="5">
    <source>
        <dbReference type="ARBA" id="ARBA00023015"/>
    </source>
</evidence>
<keyword evidence="3" id="KW-0808">Transferase</keyword>
<keyword evidence="4" id="KW-0548">Nucleotidyltransferase</keyword>
<evidence type="ECO:0000256" key="9">
    <source>
        <dbReference type="SAM" id="MobiDB-lite"/>
    </source>
</evidence>
<keyword evidence="2" id="KW-0240">DNA-directed RNA polymerase</keyword>
<dbReference type="Gene3D" id="1.10.10.60">
    <property type="entry name" value="Homeodomain-like"/>
    <property type="match status" value="1"/>
</dbReference>
<dbReference type="PRINTS" id="PR00045">
    <property type="entry name" value="SIGMA54FCT"/>
</dbReference>
<comment type="similarity">
    <text evidence="1">Belongs to the sigma-54 factor family.</text>
</comment>
<evidence type="ECO:0000256" key="7">
    <source>
        <dbReference type="ARBA" id="ARBA00023125"/>
    </source>
</evidence>
<dbReference type="InterPro" id="IPR007046">
    <property type="entry name" value="RNA_pol_sigma_54_core-bd"/>
</dbReference>
<reference evidence="12 13" key="1">
    <citation type="submission" date="2024-06" db="EMBL/GenBank/DDBJ databases">
        <title>Chitinophaga defluvii sp. nov., isolated from municipal sewage.</title>
        <authorList>
            <person name="Zhang L."/>
        </authorList>
    </citation>
    <scope>NUCLEOTIDE SEQUENCE [LARGE SCALE GENOMIC DNA]</scope>
    <source>
        <strain evidence="12 13">H8</strain>
    </source>
</reference>
<evidence type="ECO:0000313" key="13">
    <source>
        <dbReference type="Proteomes" id="UP001549749"/>
    </source>
</evidence>
<evidence type="ECO:0000259" key="10">
    <source>
        <dbReference type="Pfam" id="PF04552"/>
    </source>
</evidence>
<dbReference type="PANTHER" id="PTHR32248:SF4">
    <property type="entry name" value="RNA POLYMERASE SIGMA-54 FACTOR"/>
    <property type="match status" value="1"/>
</dbReference>
<feature type="compositionally biased region" description="Acidic residues" evidence="9">
    <location>
        <begin position="39"/>
        <end position="54"/>
    </location>
</feature>
<sequence>MLKQTQQQKLLQKLSPQQIQLMKLLQVPTANLEERIKEELEENPALEYGEEAHEEDLTKDTTEEFENSGEDEFEPDGSENEYDNIDISEYVSEGDDDIADYKLRDDNYPDPDESNKTIPIRVETSFHEHLLSQLGMLALDDHQQSVAEQIIGSIDDDGYLRREISAIVDDLSFSQNINTSEEEIKGLIKKIQEFDPPGVCCADLKECLLLQLKRKTQDDVSVQNAYNILENYFEEFTKKHYEKIQKALNLSDEGLKECINQIIKLNPKPGGNYATLNKAESYVLPDFFVFNNNGKLELTLNSKNAPDLRISGGYKDMLREYDRGDKKDKRQKEAVLFIKQKIDAAKWFIDAIKQRQHTLLSTMESIMNYQKEFFLTGDETTMKPMILKDIADITQLDISTVSRVANSKYVQTEFGTFKLKFFFSESLSTDSGEEVSTREVKKILSDLIEGENKRKPLSDENLTKMLQDKGYNIARRTVAKYREQLNIPVARLRKEL</sequence>
<dbReference type="Pfam" id="PF04963">
    <property type="entry name" value="Sigma54_CBD"/>
    <property type="match status" value="1"/>
</dbReference>
<dbReference type="Gene3D" id="1.10.10.1330">
    <property type="entry name" value="RNA polymerase sigma-54 factor, core-binding domain"/>
    <property type="match status" value="1"/>
</dbReference>
<feature type="domain" description="RNA polymerase sigma factor 54 core-binding" evidence="11">
    <location>
        <begin position="123"/>
        <end position="314"/>
    </location>
</feature>
<evidence type="ECO:0000256" key="1">
    <source>
        <dbReference type="ARBA" id="ARBA00008798"/>
    </source>
</evidence>
<dbReference type="PROSITE" id="PS00718">
    <property type="entry name" value="SIGMA54_2"/>
    <property type="match status" value="1"/>
</dbReference>
<dbReference type="NCBIfam" id="TIGR02395">
    <property type="entry name" value="rpoN_sigma"/>
    <property type="match status" value="1"/>
</dbReference>
<keyword evidence="7" id="KW-0238">DNA-binding</keyword>
<dbReference type="Pfam" id="PF04552">
    <property type="entry name" value="Sigma54_DBD"/>
    <property type="match status" value="1"/>
</dbReference>
<keyword evidence="8" id="KW-0804">Transcription</keyword>
<evidence type="ECO:0000256" key="3">
    <source>
        <dbReference type="ARBA" id="ARBA00022679"/>
    </source>
</evidence>
<dbReference type="Pfam" id="PF00309">
    <property type="entry name" value="Sigma54_AID"/>
    <property type="match status" value="1"/>
</dbReference>
<dbReference type="RefSeq" id="WP_354661667.1">
    <property type="nucleotide sequence ID" value="NZ_JBEXAC010000002.1"/>
</dbReference>
<dbReference type="InterPro" id="IPR000394">
    <property type="entry name" value="RNA_pol_sigma_54"/>
</dbReference>
<gene>
    <name evidence="12" type="primary">rpoN</name>
    <name evidence="12" type="ORF">ABR189_17060</name>
</gene>